<feature type="transmembrane region" description="Helical" evidence="5">
    <location>
        <begin position="145"/>
        <end position="165"/>
    </location>
</feature>
<dbReference type="PANTHER" id="PTHR46561">
    <property type="entry name" value="SERPENTINE RECEPTOR, CLASS AB (CLASS A-LIKE)-RELATED"/>
    <property type="match status" value="1"/>
</dbReference>
<evidence type="ECO:0000313" key="7">
    <source>
        <dbReference type="WBParaSite" id="Csp11.Scaffold630.g17013.t2"/>
    </source>
</evidence>
<dbReference type="InterPro" id="IPR019408">
    <property type="entry name" value="7TM_GPCR_serpentine_rcpt_Srab"/>
</dbReference>
<dbReference type="PANTHER" id="PTHR46561:SF2">
    <property type="entry name" value="G_PROTEIN_RECEP_F1_2 DOMAIN-CONTAINING PROTEIN"/>
    <property type="match status" value="1"/>
</dbReference>
<dbReference type="STRING" id="1561998.A0A1I7UL16"/>
<keyword evidence="6" id="KW-1185">Reference proteome</keyword>
<keyword evidence="4 5" id="KW-0472">Membrane</keyword>
<comment type="subcellular location">
    <subcellularLocation>
        <location evidence="1">Membrane</location>
        <topology evidence="1">Multi-pass membrane protein</topology>
    </subcellularLocation>
</comment>
<feature type="transmembrane region" description="Helical" evidence="5">
    <location>
        <begin position="246"/>
        <end position="268"/>
    </location>
</feature>
<evidence type="ECO:0000256" key="3">
    <source>
        <dbReference type="ARBA" id="ARBA00022989"/>
    </source>
</evidence>
<protein>
    <submittedName>
        <fullName evidence="7">G_PROTEIN_RECEP_F1_2 domain-containing protein</fullName>
    </submittedName>
</protein>
<feature type="transmembrane region" description="Helical" evidence="5">
    <location>
        <begin position="185"/>
        <end position="205"/>
    </location>
</feature>
<keyword evidence="3 5" id="KW-1133">Transmembrane helix</keyword>
<dbReference type="Pfam" id="PF10292">
    <property type="entry name" value="7TM_GPCR_Srab"/>
    <property type="match status" value="1"/>
</dbReference>
<dbReference type="Gene3D" id="1.20.1070.10">
    <property type="entry name" value="Rhodopsin 7-helix transmembrane proteins"/>
    <property type="match status" value="1"/>
</dbReference>
<evidence type="ECO:0000256" key="1">
    <source>
        <dbReference type="ARBA" id="ARBA00004141"/>
    </source>
</evidence>
<feature type="transmembrane region" description="Helical" evidence="5">
    <location>
        <begin position="21"/>
        <end position="38"/>
    </location>
</feature>
<proteinExistence type="predicted"/>
<evidence type="ECO:0000256" key="4">
    <source>
        <dbReference type="ARBA" id="ARBA00023136"/>
    </source>
</evidence>
<organism evidence="6 7">
    <name type="scientific">Caenorhabditis tropicalis</name>
    <dbReference type="NCBI Taxonomy" id="1561998"/>
    <lineage>
        <taxon>Eukaryota</taxon>
        <taxon>Metazoa</taxon>
        <taxon>Ecdysozoa</taxon>
        <taxon>Nematoda</taxon>
        <taxon>Chromadorea</taxon>
        <taxon>Rhabditida</taxon>
        <taxon>Rhabditina</taxon>
        <taxon>Rhabditomorpha</taxon>
        <taxon>Rhabditoidea</taxon>
        <taxon>Rhabditidae</taxon>
        <taxon>Peloderinae</taxon>
        <taxon>Caenorhabditis</taxon>
    </lineage>
</organism>
<dbReference type="Proteomes" id="UP000095282">
    <property type="component" value="Unplaced"/>
</dbReference>
<evidence type="ECO:0000256" key="2">
    <source>
        <dbReference type="ARBA" id="ARBA00022692"/>
    </source>
</evidence>
<dbReference type="InterPro" id="IPR053286">
    <property type="entry name" value="Nematode_rcpt-like_srab"/>
</dbReference>
<dbReference type="GO" id="GO:0016020">
    <property type="term" value="C:membrane"/>
    <property type="evidence" value="ECO:0007669"/>
    <property type="project" value="UniProtKB-SubCell"/>
</dbReference>
<dbReference type="WBParaSite" id="Csp11.Scaffold630.g17013.t2">
    <property type="protein sequence ID" value="Csp11.Scaffold630.g17013.t2"/>
    <property type="gene ID" value="Csp11.Scaffold630.g17013"/>
</dbReference>
<sequence length="331" mass="38557">MNSSDACYIMESIATYTPLRILLSIFIIIALIAIPLIMNVIRRILRNPLYHLNTKVVLVAHAIALVVHLSDRLVYHGSDLYRYLIILPSSPSACSIISSSERCFGLRLAFNCAMWFCVCTTPALTLERYFATRKICNYHSDKSSWVIVMGFQFFLTAFILSFAYAKQTFGGTAYYCMATNATFPFHILAAFIFVLTVQLISIAFFKHLVRKNENLREELQKSGGDLIRKYQVEETLRAFRILSLPVHLMFIFQFFYCFISFFVVFFNPHFSRPLYFFLMEANIYLPEYSLVFVFTFIRMENQVSDSSSKEFKKNIQIDTAVYFENYKKDWS</sequence>
<keyword evidence="2 5" id="KW-0812">Transmembrane</keyword>
<name>A0A1I7UL16_9PELO</name>
<feature type="transmembrane region" description="Helical" evidence="5">
    <location>
        <begin position="274"/>
        <end position="297"/>
    </location>
</feature>
<reference evidence="7" key="1">
    <citation type="submission" date="2016-11" db="UniProtKB">
        <authorList>
            <consortium name="WormBaseParasite"/>
        </authorList>
    </citation>
    <scope>IDENTIFICATION</scope>
</reference>
<evidence type="ECO:0000313" key="6">
    <source>
        <dbReference type="Proteomes" id="UP000095282"/>
    </source>
</evidence>
<evidence type="ECO:0000256" key="5">
    <source>
        <dbReference type="SAM" id="Phobius"/>
    </source>
</evidence>
<accession>A0A1I7UL16</accession>
<dbReference type="AlphaFoldDB" id="A0A1I7UL16"/>